<dbReference type="Gene3D" id="3.55.50.70">
    <property type="match status" value="1"/>
</dbReference>
<evidence type="ECO:0000313" key="4">
    <source>
        <dbReference type="Proteomes" id="UP000265955"/>
    </source>
</evidence>
<gene>
    <name evidence="3" type="ORF">D3871_26105</name>
</gene>
<organism evidence="3 4">
    <name type="scientific">Noviherbaspirillum saxi</name>
    <dbReference type="NCBI Taxonomy" id="2320863"/>
    <lineage>
        <taxon>Bacteria</taxon>
        <taxon>Pseudomonadati</taxon>
        <taxon>Pseudomonadota</taxon>
        <taxon>Betaproteobacteria</taxon>
        <taxon>Burkholderiales</taxon>
        <taxon>Oxalobacteraceae</taxon>
        <taxon>Noviherbaspirillum</taxon>
    </lineage>
</organism>
<comment type="caution">
    <text evidence="3">The sequence shown here is derived from an EMBL/GenBank/DDBJ whole genome shotgun (WGS) entry which is preliminary data.</text>
</comment>
<evidence type="ECO:0000259" key="2">
    <source>
        <dbReference type="Pfam" id="PF10671"/>
    </source>
</evidence>
<evidence type="ECO:0000313" key="3">
    <source>
        <dbReference type="EMBL" id="RJF92120.1"/>
    </source>
</evidence>
<dbReference type="InterPro" id="IPR018927">
    <property type="entry name" value="Pilus_synth_Q_C"/>
</dbReference>
<name>A0A3A3FG13_9BURK</name>
<accession>A0A3A3FG13</accession>
<feature type="compositionally biased region" description="Low complexity" evidence="1">
    <location>
        <begin position="152"/>
        <end position="162"/>
    </location>
</feature>
<evidence type="ECO:0000256" key="1">
    <source>
        <dbReference type="SAM" id="MobiDB-lite"/>
    </source>
</evidence>
<dbReference type="Proteomes" id="UP000265955">
    <property type="component" value="Unassembled WGS sequence"/>
</dbReference>
<dbReference type="Pfam" id="PF10671">
    <property type="entry name" value="TcpQ"/>
    <property type="match status" value="1"/>
</dbReference>
<sequence length="328" mass="34075">MQLGLLVSAHAASDKPSAGGVTTVGTTRPLDIVRGSGTDVPLAQALAAIVPRDFTIRTTAVSPTMLNQPASWTGGRPWTDALLDMLEPYPELVVDVSLGARLVIVRQVPLSPMADSAREAVIPSMQQGMPNNARPTTYAPPQTQPLSRSAREPAVSVAPRAPAATMPATMPANASFASSAFTPAPAAAPAGAQAATQAAIQAAAQAAIQSATQAAIQSAIQAATQAATQAAQAAQAAEKEAAKAVTWDIRSTDKTIRSALARWAASAGWQLSWELSVDYPVYAQASFPGQFENAVESVVKSLEHTEVPVRAVFYRGNHVLRLIAKGVQ</sequence>
<protein>
    <recommendedName>
        <fullName evidence="2">Toxin co-regulated pilus biosynthesis protein Q C-terminal domain-containing protein</fullName>
    </recommendedName>
</protein>
<dbReference type="EMBL" id="QYUO01000003">
    <property type="protein sequence ID" value="RJF92120.1"/>
    <property type="molecule type" value="Genomic_DNA"/>
</dbReference>
<feature type="region of interest" description="Disordered" evidence="1">
    <location>
        <begin position="126"/>
        <end position="162"/>
    </location>
</feature>
<feature type="compositionally biased region" description="Polar residues" evidence="1">
    <location>
        <begin position="126"/>
        <end position="147"/>
    </location>
</feature>
<keyword evidence="4" id="KW-1185">Reference proteome</keyword>
<proteinExistence type="predicted"/>
<reference evidence="4" key="1">
    <citation type="submission" date="2018-09" db="EMBL/GenBank/DDBJ databases">
        <authorList>
            <person name="Zhu H."/>
        </authorList>
    </citation>
    <scope>NUCLEOTIDE SEQUENCE [LARGE SCALE GENOMIC DNA]</scope>
    <source>
        <strain evidence="4">K1R23-30</strain>
    </source>
</reference>
<dbReference type="AlphaFoldDB" id="A0A3A3FG13"/>
<feature type="domain" description="Toxin co-regulated pilus biosynthesis protein Q C-terminal" evidence="2">
    <location>
        <begin position="246"/>
        <end position="324"/>
    </location>
</feature>